<dbReference type="InterPro" id="IPR036282">
    <property type="entry name" value="Glutathione-S-Trfase_C_sf"/>
</dbReference>
<proteinExistence type="inferred from homology"/>
<dbReference type="PROSITE" id="PS50862">
    <property type="entry name" value="AA_TRNA_LIGASE_II"/>
    <property type="match status" value="1"/>
</dbReference>
<dbReference type="NCBIfam" id="TIGR00463">
    <property type="entry name" value="gltX_arch"/>
    <property type="match status" value="1"/>
</dbReference>
<dbReference type="GO" id="GO:0005737">
    <property type="term" value="C:cytoplasm"/>
    <property type="evidence" value="ECO:0007669"/>
    <property type="project" value="InterPro"/>
</dbReference>
<dbReference type="HAMAP" id="MF_01571">
    <property type="entry name" value="Pro_tRNA_synth_type3"/>
    <property type="match status" value="1"/>
</dbReference>
<dbReference type="InterPro" id="IPR011035">
    <property type="entry name" value="Ribosomal_bL25/Gln-tRNA_synth"/>
</dbReference>
<dbReference type="GO" id="GO:0017101">
    <property type="term" value="C:aminoacyl-tRNA synthetase multienzyme complex"/>
    <property type="evidence" value="ECO:0007669"/>
    <property type="project" value="TreeGrafter"/>
</dbReference>
<keyword evidence="3" id="KW-0067">ATP-binding</keyword>
<evidence type="ECO:0000259" key="7">
    <source>
        <dbReference type="PROSITE" id="PS50862"/>
    </source>
</evidence>
<dbReference type="PRINTS" id="PR00987">
    <property type="entry name" value="TRNASYNTHGLU"/>
</dbReference>
<dbReference type="FunFam" id="3.30.110.30:FF:000001">
    <property type="entry name" value="Bifunctional glutamate/proline--tRNA ligase"/>
    <property type="match status" value="1"/>
</dbReference>
<dbReference type="Pfam" id="PF03950">
    <property type="entry name" value="tRNA-synt_1c_C"/>
    <property type="match status" value="1"/>
</dbReference>
<dbReference type="InterPro" id="IPR020061">
    <property type="entry name" value="Glu_tRNA_lig_a-bdl"/>
</dbReference>
<evidence type="ECO:0000256" key="5">
    <source>
        <dbReference type="ARBA" id="ARBA00023146"/>
    </source>
</evidence>
<dbReference type="PROSITE" id="PS00178">
    <property type="entry name" value="AA_TRNA_LIGASE_I"/>
    <property type="match status" value="1"/>
</dbReference>
<dbReference type="Gene3D" id="1.10.1160.10">
    <property type="entry name" value="Glutamyl-trna Synthetase, Domain 2"/>
    <property type="match status" value="1"/>
</dbReference>
<dbReference type="InterPro" id="IPR000924">
    <property type="entry name" value="Glu/Gln-tRNA-synth"/>
</dbReference>
<dbReference type="InterPro" id="IPR016061">
    <property type="entry name" value="Pro-tRNA_ligase_II_C"/>
</dbReference>
<dbReference type="InterPro" id="IPR002314">
    <property type="entry name" value="aa-tRNA-synt_IIb"/>
</dbReference>
<keyword evidence="2" id="KW-0547">Nucleotide-binding</keyword>
<dbReference type="InterPro" id="IPR020059">
    <property type="entry name" value="Glu/Gln-tRNA-synth_Ib_codon-bd"/>
</dbReference>
<dbReference type="InterPro" id="IPR006195">
    <property type="entry name" value="aa-tRNA-synth_II"/>
</dbReference>
<dbReference type="CDD" id="cd00778">
    <property type="entry name" value="ProRS_core_arch_euk"/>
    <property type="match status" value="1"/>
</dbReference>
<sequence length="1353" mass="151041">MMGMLECDLQRLLKETCRCSCDIDFKAVGVEPVCDSKLLVDVWNWIRFARVYLSHSETFDVALDELERVLAHRSFLVSDSLSCADIAVWARLQCTEEWHQRCGLDVAEAPSVSKGHVNLKRLCTFLSSHAGLSNLSAALRSTHVPLGTLCHHKPATSSTTTPAKSKEGAAMEMKFEEGGKFEDLPGAKIGEVVVRFPPEASGFMHIGHAKAALLNYHYKQIFKGKLLLRFDDTNPAKENADFEEAILADLPRLGVHWDSLTYTSDYFDRMIDFCTQLIKDGKAYADDTDAETMRNQREARQESACRHNSVEKNLAMWKEMQEATEHGLKTCIRAKIDMSSDNGAMRDPTIFRCKLEPHIRTGTKYKVFPIYDFACPIVDSLEGVTHALRTSEYNDRNEQYYWMCDALKIRKPLVIDFSRLALQSTLLSKRKLTWFVDQGIVTGWDDPRMPTVRGILRHGLTPEGLRQFILAQGSSKATGTMEWDKIWAFNKKVIDPVAPRYTGLLITHGGLVPVNVDGQKTAATKQTALHPKDPTVGEKTIVLAPVVFVEHADAECFTEGQNVTFVNWGNLRITKIHKKDGVVVSVDAELNLEDTDYKKTQKVTWLADPNHAKNLPQELTQLTPLSCLTYGPLISKPLISKDENFVDFVNRDAVTEESYFGDPQLRHLRSGDIIQIQRKGFFICDRPYMACHEATGKESPCVLIFIPDGATKARPTTGSKYTVEKSGDKASESSEPKGSAKGKPAANLSPEEAAKRAEKERQKEEKKAARKAGREQAKLKATSQHSTSPPAASTTPAASAASAKKPTGGVEPSNKKEKTAKPKETHAPNESQKKSEESSVKKQTRLGLEAKKEEDTAEWYTQVITKAEMLEYYDVSGCYILRPWSYFIWSQIQAFFDKAIAALGVDNAYFPIFVSKAALELEKEHIADFAPEVAWVTRSGSSDFAEPVAIRPTSETVMYPAFAKWIKSHRDLPLKVNQWSNIVRWEFKHPTPFLRTREFLWQEGHTAFATKDEAAAEVLTILDLYRDVYRDLLAIPAIRGRKTEREKFPGGDYTTTVEVYIGASGRCIQGATSHHLGQNFSRMFNVVFEDPETKVARHVYQNSWGITTRTIGVMVMVHSDNQGLVLPPRVAKYQVVVVPCGVTAKTTDAERAQLAEKATEIANELRNVSGLRVHLDDRDHVSPGWKFNHWELKGVPVRVEIGFKDLAARQVTAVIRCTGEKRAIPLSQLNTAMPALLDEIHSIMLTRAVEEQVSHIVSAEDMEGLTRALDKKCLVLAPFCGEPACEDAVRTESAQNVVVTPGAPSMGAKSLCVPFDNELVGLKTGCVDANCRCIRHPLCTRPATFYTLFGRSY</sequence>
<accession>A0A5K3FLI4</accession>
<dbReference type="Gene3D" id="1.20.1050.130">
    <property type="match status" value="1"/>
</dbReference>
<dbReference type="Pfam" id="PF03129">
    <property type="entry name" value="HGTP_anticodon"/>
    <property type="match status" value="1"/>
</dbReference>
<dbReference type="SUPFAM" id="SSF50715">
    <property type="entry name" value="Ribosomal protein L25-like"/>
    <property type="match status" value="1"/>
</dbReference>
<feature type="region of interest" description="Disordered" evidence="6">
    <location>
        <begin position="713"/>
        <end position="848"/>
    </location>
</feature>
<dbReference type="GO" id="GO:0006424">
    <property type="term" value="P:glutamyl-tRNA aminoacylation"/>
    <property type="evidence" value="ECO:0007669"/>
    <property type="project" value="InterPro"/>
</dbReference>
<dbReference type="SUPFAM" id="SSF52954">
    <property type="entry name" value="Class II aaRS ABD-related"/>
    <property type="match status" value="1"/>
</dbReference>
<dbReference type="NCBIfam" id="TIGR00408">
    <property type="entry name" value="proS_fam_I"/>
    <property type="match status" value="1"/>
</dbReference>
<keyword evidence="4" id="KW-0648">Protein biosynthesis</keyword>
<dbReference type="FunFam" id="3.30.930.10:FF:000007">
    <property type="entry name" value="Bifunctional glutamate/proline--tRNA ligase"/>
    <property type="match status" value="1"/>
</dbReference>
<dbReference type="CDD" id="cd00862">
    <property type="entry name" value="ProRS_anticodon_zinc"/>
    <property type="match status" value="1"/>
</dbReference>
<dbReference type="InterPro" id="IPR049437">
    <property type="entry name" value="tRNA-synt_1c_C2"/>
</dbReference>
<dbReference type="SUPFAM" id="SSF64586">
    <property type="entry name" value="C-terminal domain of ProRS"/>
    <property type="match status" value="1"/>
</dbReference>
<reference evidence="8" key="1">
    <citation type="submission" date="2019-11" db="UniProtKB">
        <authorList>
            <consortium name="WormBaseParasite"/>
        </authorList>
    </citation>
    <scope>IDENTIFICATION</scope>
</reference>
<dbReference type="FunFam" id="3.40.50.620:FF:000070">
    <property type="entry name" value="Bifunctional glutamate/proline--tRNA ligase"/>
    <property type="match status" value="1"/>
</dbReference>
<dbReference type="WBParaSite" id="MCU_008775-RA">
    <property type="protein sequence ID" value="MCU_008775-RA"/>
    <property type="gene ID" value="MCU_008775"/>
</dbReference>
<dbReference type="InterPro" id="IPR017449">
    <property type="entry name" value="Pro-tRNA_synth_II"/>
</dbReference>
<keyword evidence="1" id="KW-0436">Ligase</keyword>
<evidence type="ECO:0000256" key="6">
    <source>
        <dbReference type="SAM" id="MobiDB-lite"/>
    </source>
</evidence>
<dbReference type="InterPro" id="IPR045864">
    <property type="entry name" value="aa-tRNA-synth_II/BPL/LPL"/>
</dbReference>
<feature type="compositionally biased region" description="Basic and acidic residues" evidence="6">
    <location>
        <begin position="752"/>
        <end position="778"/>
    </location>
</feature>
<dbReference type="Gene3D" id="3.30.110.30">
    <property type="entry name" value="C-terminal domain of ProRS"/>
    <property type="match status" value="1"/>
</dbReference>
<evidence type="ECO:0000256" key="2">
    <source>
        <dbReference type="ARBA" id="ARBA00022741"/>
    </source>
</evidence>
<dbReference type="GO" id="GO:0004827">
    <property type="term" value="F:proline-tRNA ligase activity"/>
    <property type="evidence" value="ECO:0007669"/>
    <property type="project" value="InterPro"/>
</dbReference>
<dbReference type="InterPro" id="IPR020056">
    <property type="entry name" value="Rbsml_bL25/Gln-tRNA_synth_N"/>
</dbReference>
<dbReference type="GO" id="GO:0005524">
    <property type="term" value="F:ATP binding"/>
    <property type="evidence" value="ECO:0007669"/>
    <property type="project" value="UniProtKB-KW"/>
</dbReference>
<feature type="compositionally biased region" description="Basic and acidic residues" evidence="6">
    <location>
        <begin position="813"/>
        <end position="840"/>
    </location>
</feature>
<dbReference type="InterPro" id="IPR004499">
    <property type="entry name" value="Pro-tRNA-ligase_IIa_arc-type"/>
</dbReference>
<dbReference type="Gene3D" id="2.40.240.10">
    <property type="entry name" value="Ribosomal Protein L25, Chain P"/>
    <property type="match status" value="1"/>
</dbReference>
<dbReference type="FunFam" id="1.10.1160.10:FF:000001">
    <property type="entry name" value="Glutamine--tRNA ligase"/>
    <property type="match status" value="1"/>
</dbReference>
<dbReference type="Gene3D" id="3.30.930.10">
    <property type="entry name" value="Bira Bifunctional Protein, Domain 2"/>
    <property type="match status" value="1"/>
</dbReference>
<dbReference type="InterPro" id="IPR033721">
    <property type="entry name" value="ProRS_core_arch_euk"/>
</dbReference>
<dbReference type="Gene3D" id="3.90.800.10">
    <property type="entry name" value="Glutamyl-tRNA Synthetase, Domain 3"/>
    <property type="match status" value="1"/>
</dbReference>
<organism evidence="8">
    <name type="scientific">Mesocestoides corti</name>
    <name type="common">Flatworm</name>
    <dbReference type="NCBI Taxonomy" id="53468"/>
    <lineage>
        <taxon>Eukaryota</taxon>
        <taxon>Metazoa</taxon>
        <taxon>Spiralia</taxon>
        <taxon>Lophotrochozoa</taxon>
        <taxon>Platyhelminthes</taxon>
        <taxon>Cestoda</taxon>
        <taxon>Eucestoda</taxon>
        <taxon>Cyclophyllidea</taxon>
        <taxon>Mesocestoididae</taxon>
        <taxon>Mesocestoides</taxon>
    </lineage>
</organism>
<evidence type="ECO:0000313" key="8">
    <source>
        <dbReference type="WBParaSite" id="MCU_008775-RA"/>
    </source>
</evidence>
<dbReference type="InterPro" id="IPR036621">
    <property type="entry name" value="Anticodon-bd_dom_sf"/>
</dbReference>
<dbReference type="InterPro" id="IPR020058">
    <property type="entry name" value="Glu/Gln-tRNA-synth_Ib_cat-dom"/>
</dbReference>
<name>A0A5K3FLI4_MESCO</name>
<dbReference type="SUPFAM" id="SSF47616">
    <property type="entry name" value="GST C-terminal domain-like"/>
    <property type="match status" value="1"/>
</dbReference>
<feature type="compositionally biased region" description="Low complexity" evidence="6">
    <location>
        <begin position="786"/>
        <end position="807"/>
    </location>
</feature>
<evidence type="ECO:0000256" key="3">
    <source>
        <dbReference type="ARBA" id="ARBA00022840"/>
    </source>
</evidence>
<dbReference type="FunFam" id="3.90.800.10:FF:000001">
    <property type="entry name" value="Glutamine--tRNA ligase"/>
    <property type="match status" value="1"/>
</dbReference>
<dbReference type="Pfam" id="PF09180">
    <property type="entry name" value="ProRS-C_1"/>
    <property type="match status" value="1"/>
</dbReference>
<dbReference type="HAMAP" id="MF_02076">
    <property type="entry name" value="Glu_tRNA_synth_type2"/>
    <property type="match status" value="1"/>
</dbReference>
<dbReference type="InterPro" id="IPR014729">
    <property type="entry name" value="Rossmann-like_a/b/a_fold"/>
</dbReference>
<dbReference type="Pfam" id="PF00749">
    <property type="entry name" value="tRNA-synt_1c"/>
    <property type="match status" value="1"/>
</dbReference>
<feature type="compositionally biased region" description="Basic and acidic residues" evidence="6">
    <location>
        <begin position="722"/>
        <end position="735"/>
    </location>
</feature>
<dbReference type="PANTHER" id="PTHR43382">
    <property type="entry name" value="PROLYL-TRNA SYNTHETASE"/>
    <property type="match status" value="1"/>
</dbReference>
<dbReference type="InterPro" id="IPR001412">
    <property type="entry name" value="aa-tRNA-synth_I_CS"/>
</dbReference>
<dbReference type="SUPFAM" id="SSF55681">
    <property type="entry name" value="Class II aaRS and biotin synthetases"/>
    <property type="match status" value="1"/>
</dbReference>
<dbReference type="FunFam" id="3.40.50.800:FF:000005">
    <property type="entry name" value="bifunctional glutamate/proline--tRNA ligase"/>
    <property type="match status" value="1"/>
</dbReference>
<feature type="domain" description="Aminoacyl-transfer RNA synthetases class-II family profile" evidence="7">
    <location>
        <begin position="888"/>
        <end position="1127"/>
    </location>
</feature>
<dbReference type="Gene3D" id="3.40.50.800">
    <property type="entry name" value="Anticodon-binding domain"/>
    <property type="match status" value="1"/>
</dbReference>
<keyword evidence="5" id="KW-0030">Aminoacyl-tRNA synthetase</keyword>
<dbReference type="GO" id="GO:0004818">
    <property type="term" value="F:glutamate-tRNA ligase activity"/>
    <property type="evidence" value="ECO:0007669"/>
    <property type="project" value="InterPro"/>
</dbReference>
<dbReference type="PANTHER" id="PTHR43382:SF2">
    <property type="entry name" value="BIFUNCTIONAL GLUTAMATE_PROLINE--TRNA LIGASE"/>
    <property type="match status" value="1"/>
</dbReference>
<dbReference type="InterPro" id="IPR004526">
    <property type="entry name" value="Glu-tRNA-synth_arc/euk"/>
</dbReference>
<dbReference type="InterPro" id="IPR004154">
    <property type="entry name" value="Anticodon-bd"/>
</dbReference>
<evidence type="ECO:0000256" key="4">
    <source>
        <dbReference type="ARBA" id="ARBA00022917"/>
    </source>
</evidence>
<dbReference type="Pfam" id="PF20974">
    <property type="entry name" value="tRNA-synt_1c_C2"/>
    <property type="match status" value="1"/>
</dbReference>
<evidence type="ECO:0000256" key="1">
    <source>
        <dbReference type="ARBA" id="ARBA00022598"/>
    </source>
</evidence>
<dbReference type="GO" id="GO:0006433">
    <property type="term" value="P:prolyl-tRNA aminoacylation"/>
    <property type="evidence" value="ECO:0007669"/>
    <property type="project" value="InterPro"/>
</dbReference>
<dbReference type="Pfam" id="PF00587">
    <property type="entry name" value="tRNA-synt_2b"/>
    <property type="match status" value="1"/>
</dbReference>
<dbReference type="SMART" id="SM00946">
    <property type="entry name" value="ProRS-C_1"/>
    <property type="match status" value="1"/>
</dbReference>
<dbReference type="SUPFAM" id="SSF52374">
    <property type="entry name" value="Nucleotidylyl transferase"/>
    <property type="match status" value="1"/>
</dbReference>
<dbReference type="Gene3D" id="3.40.50.620">
    <property type="entry name" value="HUPs"/>
    <property type="match status" value="1"/>
</dbReference>
<protein>
    <submittedName>
        <fullName evidence="8">AA_TRNA_LIGASE_II domain-containing protein</fullName>
    </submittedName>
</protein>